<keyword evidence="9" id="KW-1185">Reference proteome</keyword>
<comment type="caution">
    <text evidence="8">The sequence shown here is derived from an EMBL/GenBank/DDBJ whole genome shotgun (WGS) entry which is preliminary data.</text>
</comment>
<gene>
    <name evidence="8" type="ORF">M0811_01387</name>
</gene>
<keyword evidence="3" id="KW-0378">Hydrolase</keyword>
<evidence type="ECO:0000256" key="3">
    <source>
        <dbReference type="ARBA" id="ARBA00022801"/>
    </source>
</evidence>
<dbReference type="PANTHER" id="PTHR13023:SF3">
    <property type="entry name" value="SOLUBLE CALCIUM-ACTIVATED NUCLEOTIDASE 1"/>
    <property type="match status" value="1"/>
</dbReference>
<dbReference type="Proteomes" id="UP001149090">
    <property type="component" value="Unassembled WGS sequence"/>
</dbReference>
<feature type="binding site" evidence="6">
    <location>
        <position position="337"/>
    </location>
    <ligand>
        <name>Ca(2+)</name>
        <dbReference type="ChEBI" id="CHEBI:29108"/>
    </ligand>
</feature>
<dbReference type="AlphaFoldDB" id="A0A9Q0RAD4"/>
<evidence type="ECO:0000256" key="4">
    <source>
        <dbReference type="ARBA" id="ARBA00022837"/>
    </source>
</evidence>
<evidence type="ECO:0000256" key="1">
    <source>
        <dbReference type="ARBA" id="ARBA00001913"/>
    </source>
</evidence>
<dbReference type="InterPro" id="IPR036258">
    <property type="entry name" value="Apyrase_sf"/>
</dbReference>
<keyword evidence="2 6" id="KW-0479">Metal-binding</keyword>
<evidence type="ECO:0000313" key="8">
    <source>
        <dbReference type="EMBL" id="KAJ5072373.1"/>
    </source>
</evidence>
<keyword evidence="7" id="KW-1133">Transmembrane helix</keyword>
<keyword evidence="7" id="KW-0812">Transmembrane</keyword>
<dbReference type="OMA" id="EDEHKGT"/>
<accession>A0A9Q0RAD4</accession>
<dbReference type="OrthoDB" id="25028at2759"/>
<dbReference type="FunFam" id="2.120.10.100:FF:000001">
    <property type="entry name" value="Soluble calcium-activated nucleotidase 1"/>
    <property type="match status" value="1"/>
</dbReference>
<feature type="binding site" evidence="6">
    <location>
        <position position="110"/>
    </location>
    <ligand>
        <name>Ca(2+)</name>
        <dbReference type="ChEBI" id="CHEBI:29108"/>
    </ligand>
</feature>
<reference evidence="8" key="1">
    <citation type="submission" date="2022-10" db="EMBL/GenBank/DDBJ databases">
        <title>Novel sulphate-reducing endosymbionts in the free-living metamonad Anaeramoeba.</title>
        <authorList>
            <person name="Jerlstrom-Hultqvist J."/>
            <person name="Cepicka I."/>
            <person name="Gallot-Lavallee L."/>
            <person name="Salas-Leiva D."/>
            <person name="Curtis B.A."/>
            <person name="Zahonova K."/>
            <person name="Pipaliya S."/>
            <person name="Dacks J."/>
            <person name="Roger A.J."/>
        </authorList>
    </citation>
    <scope>NUCLEOTIDE SEQUENCE</scope>
    <source>
        <strain evidence="8">BMAN</strain>
    </source>
</reference>
<evidence type="ECO:0000256" key="2">
    <source>
        <dbReference type="ARBA" id="ARBA00022723"/>
    </source>
</evidence>
<evidence type="ECO:0000256" key="5">
    <source>
        <dbReference type="ARBA" id="ARBA00025738"/>
    </source>
</evidence>
<protein>
    <submittedName>
        <fullName evidence="8">Apyrase</fullName>
    </submittedName>
</protein>
<dbReference type="Gene3D" id="2.120.10.100">
    <property type="entry name" value="Apyrase"/>
    <property type="match status" value="1"/>
</dbReference>
<comment type="similarity">
    <text evidence="5">Belongs to the apyrase family.</text>
</comment>
<feature type="binding site" evidence="6">
    <location>
        <position position="157"/>
    </location>
    <ligand>
        <name>Ca(2+)</name>
        <dbReference type="ChEBI" id="CHEBI:29108"/>
    </ligand>
</feature>
<dbReference type="GO" id="GO:0045134">
    <property type="term" value="F:UDP phosphatase activity"/>
    <property type="evidence" value="ECO:0007669"/>
    <property type="project" value="TreeGrafter"/>
</dbReference>
<feature type="binding site" evidence="6">
    <location>
        <position position="286"/>
    </location>
    <ligand>
        <name>Ca(2+)</name>
        <dbReference type="ChEBI" id="CHEBI:29108"/>
    </ligand>
</feature>
<evidence type="ECO:0000256" key="6">
    <source>
        <dbReference type="PIRSR" id="PIRSR609283-1"/>
    </source>
</evidence>
<name>A0A9Q0RAD4_ANAIG</name>
<comment type="cofactor">
    <cofactor evidence="1 6">
        <name>Ca(2+)</name>
        <dbReference type="ChEBI" id="CHEBI:29108"/>
    </cofactor>
</comment>
<sequence length="345" mass="40167">MNPIIFAKYQWKNNKKGIVVIFTILLFFSIVFLYSGKPISAFTEEAKDTYRIAIISDPDTDSKIDEYKWESILKTGYLKRNKDKTYTLLWEKQINLTTRHSESGRGMELSELIMFEGKLLAFDDRTGIVYEIKDDQAFPRYILADGDGNNNKGFKCEWATVKNRQLYVGSIGKEYVSDGKILHYNPMWIKIIDKKGKISHVDWKEQYNVIRGATNSLYPSYQIHEAVNWNPTHQKWFFLPRKISHQPYDEVIDEMKGSNKLISVNEKFKDIEVIEVGEVNESRGFSSFKFIPGRPNEIIALKTQEVNGEVGSWILVFDIESKKFLLPETYIDEMKFEGVEFIPDV</sequence>
<dbReference type="Pfam" id="PF06079">
    <property type="entry name" value="Apyrase"/>
    <property type="match status" value="1"/>
</dbReference>
<dbReference type="EMBL" id="JAPDFW010000081">
    <property type="protein sequence ID" value="KAJ5072373.1"/>
    <property type="molecule type" value="Genomic_DNA"/>
</dbReference>
<dbReference type="PANTHER" id="PTHR13023">
    <property type="entry name" value="APYRASE"/>
    <property type="match status" value="1"/>
</dbReference>
<feature type="transmembrane region" description="Helical" evidence="7">
    <location>
        <begin position="18"/>
        <end position="36"/>
    </location>
</feature>
<keyword evidence="7" id="KW-0472">Membrane</keyword>
<feature type="binding site" evidence="6">
    <location>
        <position position="111"/>
    </location>
    <ligand>
        <name>Ca(2+)</name>
        <dbReference type="ChEBI" id="CHEBI:29108"/>
    </ligand>
</feature>
<feature type="binding site" evidence="6">
    <location>
        <position position="225"/>
    </location>
    <ligand>
        <name>Ca(2+)</name>
        <dbReference type="ChEBI" id="CHEBI:29108"/>
    </ligand>
</feature>
<keyword evidence="4 6" id="KW-0106">Calcium</keyword>
<dbReference type="GO" id="GO:0030166">
    <property type="term" value="P:proteoglycan biosynthetic process"/>
    <property type="evidence" value="ECO:0007669"/>
    <property type="project" value="TreeGrafter"/>
</dbReference>
<dbReference type="InterPro" id="IPR009283">
    <property type="entry name" value="Apyrase"/>
</dbReference>
<dbReference type="SUPFAM" id="SSF101887">
    <property type="entry name" value="Apyrase"/>
    <property type="match status" value="1"/>
</dbReference>
<organism evidence="8 9">
    <name type="scientific">Anaeramoeba ignava</name>
    <name type="common">Anaerobic marine amoeba</name>
    <dbReference type="NCBI Taxonomy" id="1746090"/>
    <lineage>
        <taxon>Eukaryota</taxon>
        <taxon>Metamonada</taxon>
        <taxon>Anaeramoebidae</taxon>
        <taxon>Anaeramoeba</taxon>
    </lineage>
</organism>
<dbReference type="GO" id="GO:0004382">
    <property type="term" value="F:GDP phosphatase activity"/>
    <property type="evidence" value="ECO:0007669"/>
    <property type="project" value="TreeGrafter"/>
</dbReference>
<evidence type="ECO:0000256" key="7">
    <source>
        <dbReference type="SAM" id="Phobius"/>
    </source>
</evidence>
<dbReference type="GO" id="GO:0005509">
    <property type="term" value="F:calcium ion binding"/>
    <property type="evidence" value="ECO:0007669"/>
    <property type="project" value="InterPro"/>
</dbReference>
<evidence type="ECO:0000313" key="9">
    <source>
        <dbReference type="Proteomes" id="UP001149090"/>
    </source>
</evidence>
<proteinExistence type="inferred from homology"/>